<gene>
    <name evidence="1" type="ORF">SAMN04487766_101239</name>
</gene>
<protein>
    <submittedName>
        <fullName evidence="1">Uncharacterized protein</fullName>
    </submittedName>
</protein>
<proteinExistence type="predicted"/>
<evidence type="ECO:0000313" key="2">
    <source>
        <dbReference type="Proteomes" id="UP000199671"/>
    </source>
</evidence>
<reference evidence="1 2" key="1">
    <citation type="submission" date="2016-10" db="EMBL/GenBank/DDBJ databases">
        <authorList>
            <person name="de Groot N.N."/>
        </authorList>
    </citation>
    <scope>NUCLEOTIDE SEQUENCE [LARGE SCALE GENOMIC DNA]</scope>
    <source>
        <strain evidence="1 2">KPR-7B</strain>
    </source>
</reference>
<evidence type="ECO:0000313" key="1">
    <source>
        <dbReference type="EMBL" id="SDM29072.1"/>
    </source>
</evidence>
<dbReference type="Proteomes" id="UP000199671">
    <property type="component" value="Unassembled WGS sequence"/>
</dbReference>
<dbReference type="OrthoDB" id="3264552at2"/>
<name>A0A1G9S0X2_9ACTO</name>
<dbReference type="RefSeq" id="WP_092607064.1">
    <property type="nucleotide sequence ID" value="NZ_FNHU01000001.1"/>
</dbReference>
<dbReference type="EMBL" id="FNHU01000001">
    <property type="protein sequence ID" value="SDM29072.1"/>
    <property type="molecule type" value="Genomic_DNA"/>
</dbReference>
<accession>A0A1G9S0X2</accession>
<sequence>MAQDPAQRWNRTEGVLVVPGTQPDAVAARLEADRVVARLEWYPATPHLLSLTLLADADGRVAVTPPSRGGVIAGIRISELVESLAREFSGDVTIGPASFNALPTDVALPDVASGGADASRTVVVSPLSAYMVPLQATLLERPLAVVSLPALDRRIVMYAGGGNELGTFGWDEESLPALVLTVDTRDIAVRAVTTGESEDDAVFSWGMTSKYVWGGVAEPGPALRALVDELLADSTDVSRVAEAVPGADAEAVAQAFSTPGLDGLVALVEALGLPDWVASVLSGRLAPAEAPGAVVHEPRGLSNAVGRSVGLMLQDPSVPGSASWQSYVRFVTDKPWLVRAGFALEAGAGGALIGYAVRRRNQTGHLPRGLVVFGTLMLVESVTQGSLASLTRHRELRRRADEEMALVAEELGA</sequence>
<organism evidence="1 2">
    <name type="scientific">Actinomyces ruminicola</name>
    <dbReference type="NCBI Taxonomy" id="332524"/>
    <lineage>
        <taxon>Bacteria</taxon>
        <taxon>Bacillati</taxon>
        <taxon>Actinomycetota</taxon>
        <taxon>Actinomycetes</taxon>
        <taxon>Actinomycetales</taxon>
        <taxon>Actinomycetaceae</taxon>
        <taxon>Actinomyces</taxon>
    </lineage>
</organism>
<dbReference type="AlphaFoldDB" id="A0A1G9S0X2"/>